<dbReference type="OrthoDB" id="2757553at2759"/>
<evidence type="ECO:0000313" key="4">
    <source>
        <dbReference type="EMBL" id="SJL05783.1"/>
    </source>
</evidence>
<dbReference type="AlphaFoldDB" id="A0A284RAI7"/>
<feature type="coiled-coil region" evidence="1">
    <location>
        <begin position="17"/>
        <end position="51"/>
    </location>
</feature>
<keyword evidence="1" id="KW-0175">Coiled coil</keyword>
<dbReference type="Proteomes" id="UP000219338">
    <property type="component" value="Unassembled WGS sequence"/>
</dbReference>
<dbReference type="Pfam" id="PF20411">
    <property type="entry name" value="DUF6697"/>
    <property type="match status" value="1"/>
</dbReference>
<name>A0A284RAI7_ARMOS</name>
<dbReference type="EMBL" id="FUEG01000006">
    <property type="protein sequence ID" value="SJL05783.1"/>
    <property type="molecule type" value="Genomic_DNA"/>
</dbReference>
<dbReference type="InterPro" id="IPR046520">
    <property type="entry name" value="DUF6697"/>
</dbReference>
<proteinExistence type="predicted"/>
<protein>
    <recommendedName>
        <fullName evidence="3">DUF6697 domain-containing protein</fullName>
    </recommendedName>
</protein>
<dbReference type="STRING" id="47428.A0A284RAI7"/>
<sequence>MATVADSNWNPRRNAFLNSVLEQLLEARFEIETLRKRVDSAETERAECLCQRVNPTIDFPGQLEMQPHEWQTDLTIRLQTAEIGFNKAKEEYNKVKDALTAANAEVDFIKSRNQDLEYELFQVRAASQRDQSLEQAHLSAVLRNDPTGQAFLHNDTGSEIGSNGYWSLGTELVPKLLATIQTRDAEIKDLQETVNKERSVNDQLKQHLATVVSEMQSTSKTVLETISTRLHATASTRVRSESEPNTNRNPGTEKEATLPIDRQSSTRTLRPKKSLLATLNNATSSNNIATPSNDATSYITDIPDERLKTLRDFDTVIPPASSVATDTKAPYTRAFLGANIGGSIQPLIVRVTNSQTALAQKHGIDCYLCPNLEHNPWCPTIPGQHGYIFVGLGVDKDAFVGKGEFYTVFVGIKEGSSRRFRYLGRYTATHVAPLTVTEWNTLAPSVQSTYSETTKKKTKDPRPTEKIKSLYDEGVLSVPCVLLKCVDIDHELSSSLESALRNGPQQKTVSVSPSKRRREIQDEGENISHTRTRRTTTSLSGIAASSASQL</sequence>
<reference evidence="5" key="1">
    <citation type="journal article" date="2017" name="Nat. Ecol. Evol.">
        <title>Genome expansion and lineage-specific genetic innovations in the forest pathogenic fungi Armillaria.</title>
        <authorList>
            <person name="Sipos G."/>
            <person name="Prasanna A.N."/>
            <person name="Walter M.C."/>
            <person name="O'Connor E."/>
            <person name="Balint B."/>
            <person name="Krizsan K."/>
            <person name="Kiss B."/>
            <person name="Hess J."/>
            <person name="Varga T."/>
            <person name="Slot J."/>
            <person name="Riley R."/>
            <person name="Boka B."/>
            <person name="Rigling D."/>
            <person name="Barry K."/>
            <person name="Lee J."/>
            <person name="Mihaltcheva S."/>
            <person name="LaButti K."/>
            <person name="Lipzen A."/>
            <person name="Waldron R."/>
            <person name="Moloney N.M."/>
            <person name="Sperisen C."/>
            <person name="Kredics L."/>
            <person name="Vagvoelgyi C."/>
            <person name="Patrignani A."/>
            <person name="Fitzpatrick D."/>
            <person name="Nagy I."/>
            <person name="Doyle S."/>
            <person name="Anderson J.B."/>
            <person name="Grigoriev I.V."/>
            <person name="Gueldener U."/>
            <person name="Muensterkoetter M."/>
            <person name="Nagy L.G."/>
        </authorList>
    </citation>
    <scope>NUCLEOTIDE SEQUENCE [LARGE SCALE GENOMIC DNA]</scope>
    <source>
        <strain evidence="5">C18/9</strain>
    </source>
</reference>
<evidence type="ECO:0000259" key="3">
    <source>
        <dbReference type="Pfam" id="PF20411"/>
    </source>
</evidence>
<feature type="compositionally biased region" description="Polar residues" evidence="2">
    <location>
        <begin position="233"/>
        <end position="250"/>
    </location>
</feature>
<keyword evidence="5" id="KW-1185">Reference proteome</keyword>
<evidence type="ECO:0000256" key="2">
    <source>
        <dbReference type="SAM" id="MobiDB-lite"/>
    </source>
</evidence>
<dbReference type="OMA" id="PGQHGYI"/>
<accession>A0A284RAI7</accession>
<feature type="coiled-coil region" evidence="1">
    <location>
        <begin position="85"/>
        <end position="119"/>
    </location>
</feature>
<gene>
    <name evidence="4" type="ORF">ARMOST_09119</name>
</gene>
<feature type="region of interest" description="Disordered" evidence="2">
    <location>
        <begin position="497"/>
        <end position="550"/>
    </location>
</feature>
<feature type="region of interest" description="Disordered" evidence="2">
    <location>
        <begin position="233"/>
        <end position="267"/>
    </location>
</feature>
<evidence type="ECO:0000313" key="5">
    <source>
        <dbReference type="Proteomes" id="UP000219338"/>
    </source>
</evidence>
<feature type="compositionally biased region" description="Polar residues" evidence="2">
    <location>
        <begin position="538"/>
        <end position="550"/>
    </location>
</feature>
<evidence type="ECO:0000256" key="1">
    <source>
        <dbReference type="SAM" id="Coils"/>
    </source>
</evidence>
<feature type="domain" description="DUF6697" evidence="3">
    <location>
        <begin position="331"/>
        <end position="497"/>
    </location>
</feature>
<feature type="compositionally biased region" description="Polar residues" evidence="2">
    <location>
        <begin position="497"/>
        <end position="513"/>
    </location>
</feature>
<organism evidence="4 5">
    <name type="scientific">Armillaria ostoyae</name>
    <name type="common">Armillaria root rot fungus</name>
    <dbReference type="NCBI Taxonomy" id="47428"/>
    <lineage>
        <taxon>Eukaryota</taxon>
        <taxon>Fungi</taxon>
        <taxon>Dikarya</taxon>
        <taxon>Basidiomycota</taxon>
        <taxon>Agaricomycotina</taxon>
        <taxon>Agaricomycetes</taxon>
        <taxon>Agaricomycetidae</taxon>
        <taxon>Agaricales</taxon>
        <taxon>Marasmiineae</taxon>
        <taxon>Physalacriaceae</taxon>
        <taxon>Armillaria</taxon>
    </lineage>
</organism>